<comment type="caution">
    <text evidence="2">The sequence shown here is derived from an EMBL/GenBank/DDBJ whole genome shotgun (WGS) entry which is preliminary data.</text>
</comment>
<dbReference type="AlphaFoldDB" id="A0AAE0YSV2"/>
<keyword evidence="3" id="KW-1185">Reference proteome</keyword>
<protein>
    <submittedName>
        <fullName evidence="2">Uncharacterized protein</fullName>
    </submittedName>
</protein>
<feature type="compositionally biased region" description="Basic and acidic residues" evidence="1">
    <location>
        <begin position="8"/>
        <end position="25"/>
    </location>
</feature>
<feature type="region of interest" description="Disordered" evidence="1">
    <location>
        <begin position="1"/>
        <end position="26"/>
    </location>
</feature>
<evidence type="ECO:0000256" key="1">
    <source>
        <dbReference type="SAM" id="MobiDB-lite"/>
    </source>
</evidence>
<evidence type="ECO:0000313" key="3">
    <source>
        <dbReference type="Proteomes" id="UP001283361"/>
    </source>
</evidence>
<gene>
    <name evidence="2" type="ORF">RRG08_027449</name>
</gene>
<accession>A0AAE0YSV2</accession>
<proteinExistence type="predicted"/>
<name>A0AAE0YSV2_9GAST</name>
<dbReference type="Proteomes" id="UP001283361">
    <property type="component" value="Unassembled WGS sequence"/>
</dbReference>
<dbReference type="EMBL" id="JAWDGP010005603">
    <property type="protein sequence ID" value="KAK3755190.1"/>
    <property type="molecule type" value="Genomic_DNA"/>
</dbReference>
<organism evidence="2 3">
    <name type="scientific">Elysia crispata</name>
    <name type="common">lettuce slug</name>
    <dbReference type="NCBI Taxonomy" id="231223"/>
    <lineage>
        <taxon>Eukaryota</taxon>
        <taxon>Metazoa</taxon>
        <taxon>Spiralia</taxon>
        <taxon>Lophotrochozoa</taxon>
        <taxon>Mollusca</taxon>
        <taxon>Gastropoda</taxon>
        <taxon>Heterobranchia</taxon>
        <taxon>Euthyneura</taxon>
        <taxon>Panpulmonata</taxon>
        <taxon>Sacoglossa</taxon>
        <taxon>Placobranchoidea</taxon>
        <taxon>Plakobranchidae</taxon>
        <taxon>Elysia</taxon>
    </lineage>
</organism>
<sequence>MYRNRNVRASENKTRSGKKISDLRRSLLGPGANYSMPASRGHHHLITQARLSTGCAASCDWVTPGQDFRARMIGHGQFVNR</sequence>
<reference evidence="2" key="1">
    <citation type="journal article" date="2023" name="G3 (Bethesda)">
        <title>A reference genome for the long-term kleptoplast-retaining sea slug Elysia crispata morphotype clarki.</title>
        <authorList>
            <person name="Eastman K.E."/>
            <person name="Pendleton A.L."/>
            <person name="Shaikh M.A."/>
            <person name="Suttiyut T."/>
            <person name="Ogas R."/>
            <person name="Tomko P."/>
            <person name="Gavelis G."/>
            <person name="Widhalm J.R."/>
            <person name="Wisecaver J.H."/>
        </authorList>
    </citation>
    <scope>NUCLEOTIDE SEQUENCE</scope>
    <source>
        <strain evidence="2">ECLA1</strain>
    </source>
</reference>
<evidence type="ECO:0000313" key="2">
    <source>
        <dbReference type="EMBL" id="KAK3755190.1"/>
    </source>
</evidence>